<dbReference type="GO" id="GO:0016301">
    <property type="term" value="F:kinase activity"/>
    <property type="evidence" value="ECO:0007669"/>
    <property type="project" value="InterPro"/>
</dbReference>
<feature type="domain" description="Fido" evidence="1">
    <location>
        <begin position="11"/>
        <end position="129"/>
    </location>
</feature>
<evidence type="ECO:0000313" key="3">
    <source>
        <dbReference type="Proteomes" id="UP000321157"/>
    </source>
</evidence>
<sequence length="138" mass="15901">MSLEEFDIVPLTLDDIYVIHEEMLERYGGISGAREPGLIEYMTEKPFQETFGYILYPGLFLKAACYMEGFATHQYFNDGNKRTAYGCAALFLDYNGFTIIVDDEELFNMTMDVALRRVDVNELSKWLESVSVPSEYIE</sequence>
<evidence type="ECO:0000259" key="1">
    <source>
        <dbReference type="PROSITE" id="PS51459"/>
    </source>
</evidence>
<dbReference type="Gene3D" id="1.20.120.1870">
    <property type="entry name" value="Fic/DOC protein, Fido domain"/>
    <property type="match status" value="1"/>
</dbReference>
<dbReference type="SUPFAM" id="SSF140931">
    <property type="entry name" value="Fic-like"/>
    <property type="match status" value="1"/>
</dbReference>
<dbReference type="InterPro" id="IPR036597">
    <property type="entry name" value="Fido-like_dom_sf"/>
</dbReference>
<dbReference type="AlphaFoldDB" id="A0A511VAX9"/>
<dbReference type="Pfam" id="PF02661">
    <property type="entry name" value="Fic"/>
    <property type="match status" value="1"/>
</dbReference>
<dbReference type="PANTHER" id="PTHR39426">
    <property type="entry name" value="HOMOLOGY TO DEATH-ON-CURING PROTEIN OF PHAGE P1"/>
    <property type="match status" value="1"/>
</dbReference>
<dbReference type="InterPro" id="IPR053737">
    <property type="entry name" value="Type_II_TA_Toxin"/>
</dbReference>
<comment type="caution">
    <text evidence="2">The sequence shown here is derived from an EMBL/GenBank/DDBJ whole genome shotgun (WGS) entry which is preliminary data.</text>
</comment>
<dbReference type="EMBL" id="BJXX01000167">
    <property type="protein sequence ID" value="GEN36097.1"/>
    <property type="molecule type" value="Genomic_DNA"/>
</dbReference>
<dbReference type="InterPro" id="IPR006440">
    <property type="entry name" value="Doc"/>
</dbReference>
<reference evidence="2 3" key="1">
    <citation type="submission" date="2019-07" db="EMBL/GenBank/DDBJ databases">
        <title>Whole genome shotgun sequence of Aneurinibacillus danicus NBRC 102444.</title>
        <authorList>
            <person name="Hosoyama A."/>
            <person name="Uohara A."/>
            <person name="Ohji S."/>
            <person name="Ichikawa N."/>
        </authorList>
    </citation>
    <scope>NUCLEOTIDE SEQUENCE [LARGE SCALE GENOMIC DNA]</scope>
    <source>
        <strain evidence="2 3">NBRC 102444</strain>
    </source>
</reference>
<proteinExistence type="predicted"/>
<gene>
    <name evidence="2" type="ORF">ADA01nite_35570</name>
</gene>
<evidence type="ECO:0000313" key="2">
    <source>
        <dbReference type="EMBL" id="GEN36097.1"/>
    </source>
</evidence>
<dbReference type="Proteomes" id="UP000321157">
    <property type="component" value="Unassembled WGS sequence"/>
</dbReference>
<protein>
    <submittedName>
        <fullName evidence="2">Death-on-curing protein</fullName>
    </submittedName>
</protein>
<dbReference type="RefSeq" id="WP_146811708.1">
    <property type="nucleotide sequence ID" value="NZ_BJXX01000167.1"/>
</dbReference>
<dbReference type="OrthoDB" id="9802752at2"/>
<dbReference type="PROSITE" id="PS51459">
    <property type="entry name" value="FIDO"/>
    <property type="match status" value="1"/>
</dbReference>
<name>A0A511VAX9_9BACL</name>
<organism evidence="2 3">
    <name type="scientific">Aneurinibacillus danicus</name>
    <dbReference type="NCBI Taxonomy" id="267746"/>
    <lineage>
        <taxon>Bacteria</taxon>
        <taxon>Bacillati</taxon>
        <taxon>Bacillota</taxon>
        <taxon>Bacilli</taxon>
        <taxon>Bacillales</taxon>
        <taxon>Paenibacillaceae</taxon>
        <taxon>Aneurinibacillus group</taxon>
        <taxon>Aneurinibacillus</taxon>
    </lineage>
</organism>
<keyword evidence="3" id="KW-1185">Reference proteome</keyword>
<dbReference type="InterPro" id="IPR003812">
    <property type="entry name" value="Fido"/>
</dbReference>
<accession>A0A511VAX9</accession>
<dbReference type="PANTHER" id="PTHR39426:SF1">
    <property type="entry name" value="HOMOLOGY TO DEATH-ON-CURING PROTEIN OF PHAGE P1"/>
    <property type="match status" value="1"/>
</dbReference>
<dbReference type="NCBIfam" id="TIGR01550">
    <property type="entry name" value="DOC_P1"/>
    <property type="match status" value="1"/>
</dbReference>